<evidence type="ECO:0000256" key="1">
    <source>
        <dbReference type="SAM" id="MobiDB-lite"/>
    </source>
</evidence>
<proteinExistence type="predicted"/>
<evidence type="ECO:0000313" key="2">
    <source>
        <dbReference type="EMBL" id="KAJ5600151.1"/>
    </source>
</evidence>
<reference evidence="2 3" key="1">
    <citation type="journal article" date="2023" name="IMA Fungus">
        <title>Comparative genomic study of the Penicillium genus elucidates a diverse pangenome and 15 lateral gene transfer events.</title>
        <authorList>
            <person name="Petersen C."/>
            <person name="Sorensen T."/>
            <person name="Nielsen M.R."/>
            <person name="Sondergaard T.E."/>
            <person name="Sorensen J.L."/>
            <person name="Fitzpatrick D.A."/>
            <person name="Frisvad J.C."/>
            <person name="Nielsen K.L."/>
        </authorList>
    </citation>
    <scope>NUCLEOTIDE SEQUENCE [LARGE SCALE GENOMIC DNA]</scope>
    <source>
        <strain evidence="2 3">IBT 29057</strain>
    </source>
</reference>
<comment type="caution">
    <text evidence="2">The sequence shown here is derived from an EMBL/GenBank/DDBJ whole genome shotgun (WGS) entry which is preliminary data.</text>
</comment>
<dbReference type="EMBL" id="JAQJAC010000001">
    <property type="protein sequence ID" value="KAJ5600151.1"/>
    <property type="molecule type" value="Genomic_DNA"/>
</dbReference>
<evidence type="ECO:0000313" key="3">
    <source>
        <dbReference type="Proteomes" id="UP001216150"/>
    </source>
</evidence>
<feature type="region of interest" description="Disordered" evidence="1">
    <location>
        <begin position="72"/>
        <end position="101"/>
    </location>
</feature>
<keyword evidence="3" id="KW-1185">Reference proteome</keyword>
<dbReference type="AlphaFoldDB" id="A0AAD6H2G8"/>
<protein>
    <submittedName>
        <fullName evidence="2">Uncharacterized protein</fullName>
    </submittedName>
</protein>
<organism evidence="2 3">
    <name type="scientific">Penicillium hetheringtonii</name>
    <dbReference type="NCBI Taxonomy" id="911720"/>
    <lineage>
        <taxon>Eukaryota</taxon>
        <taxon>Fungi</taxon>
        <taxon>Dikarya</taxon>
        <taxon>Ascomycota</taxon>
        <taxon>Pezizomycotina</taxon>
        <taxon>Eurotiomycetes</taxon>
        <taxon>Eurotiomycetidae</taxon>
        <taxon>Eurotiales</taxon>
        <taxon>Aspergillaceae</taxon>
        <taxon>Penicillium</taxon>
    </lineage>
</organism>
<accession>A0AAD6H2G8</accession>
<gene>
    <name evidence="2" type="ORF">N7450_001218</name>
</gene>
<name>A0AAD6H2G8_9EURO</name>
<sequence length="396" mass="45044">MLRLRHILRSKARPSRFYTGPQTITAPPAIRHVRFRRPWLRSFIGKCLLYGAAFHLWSSFVLLRFDDDTQDDESSTQKTIEANDSRESLRRNQGKEGQQEEDDDLLFIPLSWSRVEEDEVYSTSGPEWQESCKISGDEEKYKKLKNELLAIILKTATEQMQPFLGSPLALTADWLQPNFPSRPPPGYMRSGIALTDDGISWVTQPLDPEIGDRLQTFMKPVHVALAIKDAYYVLLKRQMDRLRNPDGQPGSVKLLDGRVTLSGHERTNALSTQEQAKLQPPLSDAPTETVSNDEPQLHPSSIISFLQRLPLPDLGPGSDLHLASIAFKLRLHEHQAKSPRTPNRGSFFLVGPVGLQGPKGACRFEVRGEYDPAKPGWRTVDMKLRDWSYYVHKPRR</sequence>
<feature type="compositionally biased region" description="Basic and acidic residues" evidence="1">
    <location>
        <begin position="81"/>
        <end position="98"/>
    </location>
</feature>
<feature type="region of interest" description="Disordered" evidence="1">
    <location>
        <begin position="266"/>
        <end position="294"/>
    </location>
</feature>
<dbReference type="Proteomes" id="UP001216150">
    <property type="component" value="Unassembled WGS sequence"/>
</dbReference>